<feature type="transmembrane region" description="Helical" evidence="1">
    <location>
        <begin position="359"/>
        <end position="376"/>
    </location>
</feature>
<dbReference type="EMBL" id="DTHG01000017">
    <property type="protein sequence ID" value="HGW91186.1"/>
    <property type="molecule type" value="Genomic_DNA"/>
</dbReference>
<feature type="transmembrane region" description="Helical" evidence="1">
    <location>
        <begin position="126"/>
        <end position="147"/>
    </location>
</feature>
<keyword evidence="1" id="KW-0812">Transmembrane</keyword>
<evidence type="ECO:0000313" key="2">
    <source>
        <dbReference type="EMBL" id="HGW91186.1"/>
    </source>
</evidence>
<feature type="transmembrane region" description="Helical" evidence="1">
    <location>
        <begin position="159"/>
        <end position="177"/>
    </location>
</feature>
<protein>
    <submittedName>
        <fullName evidence="2">Uncharacterized protein</fullName>
    </submittedName>
</protein>
<name>A0A7C4YF35_UNCW3</name>
<evidence type="ECO:0000256" key="1">
    <source>
        <dbReference type="SAM" id="Phobius"/>
    </source>
</evidence>
<feature type="transmembrane region" description="Helical" evidence="1">
    <location>
        <begin position="328"/>
        <end position="353"/>
    </location>
</feature>
<gene>
    <name evidence="2" type="ORF">ENV67_01420</name>
</gene>
<comment type="caution">
    <text evidence="2">The sequence shown here is derived from an EMBL/GenBank/DDBJ whole genome shotgun (WGS) entry which is preliminary data.</text>
</comment>
<feature type="transmembrane region" description="Helical" evidence="1">
    <location>
        <begin position="98"/>
        <end position="120"/>
    </location>
</feature>
<organism evidence="2">
    <name type="scientific">candidate division WOR-3 bacterium</name>
    <dbReference type="NCBI Taxonomy" id="2052148"/>
    <lineage>
        <taxon>Bacteria</taxon>
        <taxon>Bacteria division WOR-3</taxon>
    </lineage>
</organism>
<keyword evidence="1" id="KW-1133">Transmembrane helix</keyword>
<keyword evidence="1" id="KW-0472">Membrane</keyword>
<proteinExistence type="predicted"/>
<reference evidence="2" key="1">
    <citation type="journal article" date="2020" name="mSystems">
        <title>Genome- and Community-Level Interaction Insights into Carbon Utilization and Element Cycling Functions of Hydrothermarchaeota in Hydrothermal Sediment.</title>
        <authorList>
            <person name="Zhou Z."/>
            <person name="Liu Y."/>
            <person name="Xu W."/>
            <person name="Pan J."/>
            <person name="Luo Z.H."/>
            <person name="Li M."/>
        </authorList>
    </citation>
    <scope>NUCLEOTIDE SEQUENCE [LARGE SCALE GENOMIC DNA]</scope>
    <source>
        <strain evidence="2">SpSt-780</strain>
    </source>
</reference>
<dbReference type="AlphaFoldDB" id="A0A7C4YF35"/>
<sequence length="421" mass="48551">MLFILSFFIGENVFLKELKIEESKKANFLDIVYERPLMMKFYLITDSSLMFNDSSYVLMFNYYKNYVNIKYLPYEEFYSRVITPTSTSVIYENKRVEYLIGQTILGIGLYSWSLPVFIFPENYEDAEIAIATGLTFPLIYFLGNFFITGHLNIPSSQAYASFLGGVSGAVHGYFLFIDTRFIFPFSISENFIDGYLCRKNGISMGVYQNKFNHNIYGYYHYIITKTLFTDKFDLTKKDYSISSILSLIEGYLNLFLFKDEKNITLGDALFELRATALGSEFIPALLWTYDNFNNYDLSARLYAGSSILGHIAGYYIGRRLTMKNDISFVTSALTYLIPALAHLFTAGVGQLLGKDYFRVYPTIFITTDIGLTYLVYRSFKDFGVETSRNASKKLRLGFNLTPEFNNNKIYLKPSLNILFNF</sequence>
<accession>A0A7C4YF35</accession>